<dbReference type="EMBL" id="QPMT01000006">
    <property type="protein sequence ID" value="KAF4863474.1"/>
    <property type="molecule type" value="Genomic_DNA"/>
</dbReference>
<dbReference type="NCBIfam" id="TIGR02462">
    <property type="entry name" value="pyranose_ox"/>
    <property type="match status" value="1"/>
</dbReference>
<evidence type="ECO:0000259" key="13">
    <source>
        <dbReference type="Pfam" id="PF05199"/>
    </source>
</evidence>
<dbReference type="GO" id="GO:0050233">
    <property type="term" value="F:pyranose oxidase activity"/>
    <property type="evidence" value="ECO:0007669"/>
    <property type="project" value="UniProtKB-EC"/>
</dbReference>
<dbReference type="InterPro" id="IPR012814">
    <property type="entry name" value="P2OX"/>
</dbReference>
<dbReference type="PANTHER" id="PTHR42784:SF1">
    <property type="entry name" value="PYRANOSE 2-OXIDASE"/>
    <property type="match status" value="1"/>
</dbReference>
<evidence type="ECO:0000313" key="15">
    <source>
        <dbReference type="Proteomes" id="UP000711996"/>
    </source>
</evidence>
<keyword evidence="9" id="KW-0560">Oxidoreductase</keyword>
<evidence type="ECO:0000256" key="4">
    <source>
        <dbReference type="ARBA" id="ARBA00011881"/>
    </source>
</evidence>
<evidence type="ECO:0000256" key="12">
    <source>
        <dbReference type="ARBA" id="ARBA00031330"/>
    </source>
</evidence>
<dbReference type="PANTHER" id="PTHR42784">
    <property type="entry name" value="PYRANOSE 2-OXIDASE"/>
    <property type="match status" value="1"/>
</dbReference>
<comment type="cofactor">
    <cofactor evidence="2">
        <name>FAD</name>
        <dbReference type="ChEBI" id="CHEBI:57692"/>
    </cofactor>
</comment>
<organism evidence="14 15">
    <name type="scientific">Colletotrichum siamense</name>
    <name type="common">Anthracnose fungus</name>
    <dbReference type="NCBI Taxonomy" id="690259"/>
    <lineage>
        <taxon>Eukaryota</taxon>
        <taxon>Fungi</taxon>
        <taxon>Dikarya</taxon>
        <taxon>Ascomycota</taxon>
        <taxon>Pezizomycotina</taxon>
        <taxon>Sordariomycetes</taxon>
        <taxon>Hypocreomycetidae</taxon>
        <taxon>Glomerellales</taxon>
        <taxon>Glomerellaceae</taxon>
        <taxon>Colletotrichum</taxon>
        <taxon>Colletotrichum gloeosporioides species complex</taxon>
    </lineage>
</organism>
<keyword evidence="8" id="KW-0274">FAD</keyword>
<evidence type="ECO:0000256" key="7">
    <source>
        <dbReference type="ARBA" id="ARBA00022630"/>
    </source>
</evidence>
<evidence type="ECO:0000256" key="1">
    <source>
        <dbReference type="ARBA" id="ARBA00000827"/>
    </source>
</evidence>
<comment type="similarity">
    <text evidence="3">Belongs to the GMC oxidoreductase family.</text>
</comment>
<evidence type="ECO:0000256" key="5">
    <source>
        <dbReference type="ARBA" id="ARBA00013082"/>
    </source>
</evidence>
<dbReference type="Gene3D" id="3.50.50.60">
    <property type="entry name" value="FAD/NAD(P)-binding domain"/>
    <property type="match status" value="2"/>
</dbReference>
<dbReference type="Proteomes" id="UP000711996">
    <property type="component" value="Unassembled WGS sequence"/>
</dbReference>
<evidence type="ECO:0000256" key="10">
    <source>
        <dbReference type="ARBA" id="ARBA00030508"/>
    </source>
</evidence>
<evidence type="ECO:0000256" key="11">
    <source>
        <dbReference type="ARBA" id="ARBA00031159"/>
    </source>
</evidence>
<dbReference type="SUPFAM" id="SSF54373">
    <property type="entry name" value="FAD-linked reductases, C-terminal domain"/>
    <property type="match status" value="1"/>
</dbReference>
<dbReference type="SUPFAM" id="SSF51905">
    <property type="entry name" value="FAD/NAD(P)-binding domain"/>
    <property type="match status" value="1"/>
</dbReference>
<evidence type="ECO:0000313" key="14">
    <source>
        <dbReference type="EMBL" id="KAF4863474.1"/>
    </source>
</evidence>
<protein>
    <recommendedName>
        <fullName evidence="6">Pyranose 2-oxidase</fullName>
        <ecNumber evidence="5">1.1.3.10</ecNumber>
    </recommendedName>
    <alternativeName>
        <fullName evidence="11">FAD-oxidoreductase</fullName>
    </alternativeName>
    <alternativeName>
        <fullName evidence="10">Glucose 2-oxidase</fullName>
    </alternativeName>
    <alternativeName>
        <fullName evidence="12">Pyranose:oxygen 2-oxidoreductase</fullName>
    </alternativeName>
</protein>
<dbReference type="InterPro" id="IPR036188">
    <property type="entry name" value="FAD/NAD-bd_sf"/>
</dbReference>
<evidence type="ECO:0000256" key="3">
    <source>
        <dbReference type="ARBA" id="ARBA00010790"/>
    </source>
</evidence>
<comment type="subunit">
    <text evidence="4">Homotetramer.</text>
</comment>
<comment type="catalytic activity">
    <reaction evidence="1">
        <text>D-glucose + O2 = 2-dehydro-D-glucose + H2O2</text>
        <dbReference type="Rhea" id="RHEA:10552"/>
        <dbReference type="ChEBI" id="CHEBI:4167"/>
        <dbReference type="ChEBI" id="CHEBI:15379"/>
        <dbReference type="ChEBI" id="CHEBI:16240"/>
        <dbReference type="ChEBI" id="CHEBI:16609"/>
        <dbReference type="EC" id="1.1.3.10"/>
    </reaction>
</comment>
<comment type="caution">
    <text evidence="14">The sequence shown here is derived from an EMBL/GenBank/DDBJ whole genome shotgun (WGS) entry which is preliminary data.</text>
</comment>
<dbReference type="InterPro" id="IPR051473">
    <property type="entry name" value="P2Ox-like"/>
</dbReference>
<reference evidence="14" key="1">
    <citation type="submission" date="2019-06" db="EMBL/GenBank/DDBJ databases">
        <authorList>
            <person name="Gan P."/>
            <person name="Shirasu K."/>
        </authorList>
    </citation>
    <scope>NUCLEOTIDE SEQUENCE [LARGE SCALE GENOMIC DNA]</scope>
    <source>
        <strain evidence="14">CAD2</strain>
    </source>
</reference>
<gene>
    <name evidence="14" type="primary">p2ox-0</name>
    <name evidence="14" type="ORF">CGCSCA2_v003043</name>
</gene>
<dbReference type="GO" id="GO:0050660">
    <property type="term" value="F:flavin adenine dinucleotide binding"/>
    <property type="evidence" value="ECO:0007669"/>
    <property type="project" value="InterPro"/>
</dbReference>
<dbReference type="EC" id="1.1.3.10" evidence="5"/>
<evidence type="ECO:0000256" key="8">
    <source>
        <dbReference type="ARBA" id="ARBA00022827"/>
    </source>
</evidence>
<evidence type="ECO:0000256" key="6">
    <source>
        <dbReference type="ARBA" id="ARBA00016408"/>
    </source>
</evidence>
<dbReference type="OrthoDB" id="269227at2759"/>
<proteinExistence type="inferred from homology"/>
<dbReference type="AlphaFoldDB" id="A0A9P5F071"/>
<feature type="domain" description="Glucose-methanol-choline oxidoreductase C-terminal" evidence="13">
    <location>
        <begin position="413"/>
        <end position="535"/>
    </location>
</feature>
<evidence type="ECO:0000256" key="2">
    <source>
        <dbReference type="ARBA" id="ARBA00001974"/>
    </source>
</evidence>
<sequence>MGSMPPKDRLDEVDVLLVGSGPIGAVFARKLVEAGRNVVMIDVGEQETKRIGDHKKNGIAVQKDISLFTNVVKGELQLLSVPTSNADAGLEPSAWVPEPCQQKFVLNGQNPDQKPYENLPAAAATRVVGGMGSHWTCCTPRQDPTVERSTLFNDEEWDELYKEAEKLFWTNPKIFDDSIRQKLVKSILDKAFEERNRKTANMPLCGKRRDNNKDYTEWACTATILGDIAHDENFKLLPNTQCVRFELDDFSKVRLVLVENLVDNEKYRIKANKFVVCAGAVLTPGILYNSRGPKENSPRLSETLPALGRYMTEQPMSFCQIVLDRKYIDAIKKNEYELGAEEKKAVQAHEKKFPNDPLPFPYNDPDPQCYFPLTKDYPWHTQIHRDAFGYGQIPAGIDQRVIVDLRWFGYTKPNYDNRVSFSDEIKDGFGMPQPTFHFKIDQDDADRSRRMITDMVDVARCLGGFLPGAEPKYLPAGSALHICGTYRAGKDKYDELTKEESVVDRFGKVWGQDNLVLGGCGVIPTQNACNPTLTAGCFALAASEQIIKELKGVKAFKPRTL</sequence>
<name>A0A9P5F071_COLSI</name>
<dbReference type="InterPro" id="IPR007867">
    <property type="entry name" value="GMC_OxRtase_C"/>
</dbReference>
<evidence type="ECO:0000256" key="9">
    <source>
        <dbReference type="ARBA" id="ARBA00023002"/>
    </source>
</evidence>
<keyword evidence="15" id="KW-1185">Reference proteome</keyword>
<dbReference type="Pfam" id="PF05199">
    <property type="entry name" value="GMC_oxred_C"/>
    <property type="match status" value="1"/>
</dbReference>
<keyword evidence="7" id="KW-0285">Flavoprotein</keyword>
<accession>A0A9P5F071</accession>